<reference evidence="2" key="2">
    <citation type="submission" date="2025-08" db="UniProtKB">
        <authorList>
            <consortium name="RefSeq"/>
        </authorList>
    </citation>
    <scope>IDENTIFICATION</scope>
</reference>
<feature type="transmembrane region" description="Helical" evidence="1">
    <location>
        <begin position="79"/>
        <end position="96"/>
    </location>
</feature>
<organism evidence="2">
    <name type="scientific">Aspergillus niger</name>
    <dbReference type="NCBI Taxonomy" id="5061"/>
    <lineage>
        <taxon>Eukaryota</taxon>
        <taxon>Fungi</taxon>
        <taxon>Dikarya</taxon>
        <taxon>Ascomycota</taxon>
        <taxon>Pezizomycotina</taxon>
        <taxon>Eurotiomycetes</taxon>
        <taxon>Eurotiomycetidae</taxon>
        <taxon>Eurotiales</taxon>
        <taxon>Aspergillaceae</taxon>
        <taxon>Aspergillus</taxon>
        <taxon>Aspergillus subgen. Circumdati</taxon>
    </lineage>
</organism>
<keyword evidence="1" id="KW-0812">Transmembrane</keyword>
<gene>
    <name evidence="2" type="ORF">An10g00160</name>
</gene>
<sequence length="336" mass="37457">MGDSKVELQEPAPFHSWVWEVLLSRSLVSTHYTALAFLLAVCIPSAPRKSILRYGLLLLQITCALQAFVAPPPPTSDSAVLYTTGVLMANLLARYLDRLYTNVPEESFHRISSTNQSEEDATRLPLTQRLPWALELFSVTRGIGWDWRVSRIPELTAPKSRARFVTARLLTIIAMYAGLYLLEVTCQELLASYPSPGIDDGNPIQILMGDLFLYGLIVLGLALVIYSHFALFVLPLSILCVGLQTGPVAWRDMSAWPPDYGSFNANFETATCSADQTVFARADNIRRIGLDSYVWIVPRVARNGEAIIVWWRGEIFHLAGSVHHDRGLRVLDAGDR</sequence>
<reference evidence="2" key="1">
    <citation type="submission" date="2025-02" db="EMBL/GenBank/DDBJ databases">
        <authorList>
            <consortium name="NCBI Genome Project"/>
        </authorList>
    </citation>
    <scope>NUCLEOTIDE SEQUENCE</scope>
</reference>
<accession>A0AAJ8BZK1</accession>
<feature type="transmembrane region" description="Helical" evidence="1">
    <location>
        <begin position="211"/>
        <end position="243"/>
    </location>
</feature>
<keyword evidence="1" id="KW-0472">Membrane</keyword>
<proteinExistence type="predicted"/>
<evidence type="ECO:0000313" key="2">
    <source>
        <dbReference type="RefSeq" id="XP_059605848.1"/>
    </source>
</evidence>
<dbReference type="VEuPathDB" id="FungiDB:An10g00160"/>
<dbReference type="AlphaFoldDB" id="A0AAJ8BZK1"/>
<evidence type="ECO:0000256" key="1">
    <source>
        <dbReference type="SAM" id="Phobius"/>
    </source>
</evidence>
<dbReference type="RefSeq" id="XP_059605848.1">
    <property type="nucleotide sequence ID" value="XM_059749929.1"/>
</dbReference>
<feature type="transmembrane region" description="Helical" evidence="1">
    <location>
        <begin position="22"/>
        <end position="42"/>
    </location>
</feature>
<protein>
    <submittedName>
        <fullName evidence="2">Uncharacterized protein</fullName>
    </submittedName>
</protein>
<feature type="transmembrane region" description="Helical" evidence="1">
    <location>
        <begin position="54"/>
        <end position="73"/>
    </location>
</feature>
<keyword evidence="1" id="KW-1133">Transmembrane helix</keyword>
<name>A0AAJ8BZK1_ASPNG</name>
<dbReference type="GeneID" id="4990255"/>
<dbReference type="KEGG" id="ang:An10g00160"/>
<feature type="transmembrane region" description="Helical" evidence="1">
    <location>
        <begin position="169"/>
        <end position="191"/>
    </location>
</feature>